<dbReference type="EMBL" id="CAADGH010000031">
    <property type="protein sequence ID" value="VFK75786.1"/>
    <property type="molecule type" value="Genomic_DNA"/>
</dbReference>
<evidence type="ECO:0000313" key="2">
    <source>
        <dbReference type="EMBL" id="VFK75786.1"/>
    </source>
</evidence>
<accession>A0A451BBX1</accession>
<gene>
    <name evidence="2" type="ORF">BECKMB1821H_GA0114242_103135</name>
    <name evidence="1" type="ORF">BECKMB1821I_GA0114274_103134</name>
</gene>
<dbReference type="EMBL" id="CAADFQ010000031">
    <property type="protein sequence ID" value="VFK32278.1"/>
    <property type="molecule type" value="Genomic_DNA"/>
</dbReference>
<dbReference type="AlphaFoldDB" id="A0A451BBX1"/>
<organism evidence="2">
    <name type="scientific">Candidatus Kentrum sp. MB</name>
    <dbReference type="NCBI Taxonomy" id="2138164"/>
    <lineage>
        <taxon>Bacteria</taxon>
        <taxon>Pseudomonadati</taxon>
        <taxon>Pseudomonadota</taxon>
        <taxon>Gammaproteobacteria</taxon>
        <taxon>Candidatus Kentrum</taxon>
    </lineage>
</organism>
<reference evidence="2" key="1">
    <citation type="submission" date="2019-02" db="EMBL/GenBank/DDBJ databases">
        <authorList>
            <person name="Gruber-Vodicka R. H."/>
            <person name="Seah K. B. B."/>
        </authorList>
    </citation>
    <scope>NUCLEOTIDE SEQUENCE</scope>
    <source>
        <strain evidence="2">BECK_BZ198</strain>
        <strain evidence="1">BECK_BZ199</strain>
    </source>
</reference>
<name>A0A451BBX1_9GAMM</name>
<proteinExistence type="predicted"/>
<evidence type="ECO:0000313" key="1">
    <source>
        <dbReference type="EMBL" id="VFK32278.1"/>
    </source>
</evidence>
<protein>
    <submittedName>
        <fullName evidence="2">Uncharacterized protein</fullName>
    </submittedName>
</protein>
<sequence length="78" mass="9240">MLVSLYSIVRERWPNEWIRRPGPVFGYFSVLRTNCFVPRFYPPEELARIALILRGQGLRRRNALGKDWIFMFAALLVV</sequence>